<dbReference type="InterPro" id="IPR058531">
    <property type="entry name" value="Baseplate_J_M"/>
</dbReference>
<protein>
    <submittedName>
        <fullName evidence="2">Baseplate J/gp47 family protein</fullName>
    </submittedName>
</protein>
<organism evidence="2 3">
    <name type="scientific">Chromobacterium subtsugae</name>
    <dbReference type="NCBI Taxonomy" id="251747"/>
    <lineage>
        <taxon>Bacteria</taxon>
        <taxon>Pseudomonadati</taxon>
        <taxon>Pseudomonadota</taxon>
        <taxon>Betaproteobacteria</taxon>
        <taxon>Neisseriales</taxon>
        <taxon>Chromobacteriaceae</taxon>
        <taxon>Chromobacterium</taxon>
    </lineage>
</organism>
<name>A0ABS7FCN6_9NEIS</name>
<accession>A0ABS7FCN6</accession>
<dbReference type="PIRSF" id="PIRSF020481">
    <property type="entry name" value="BAP"/>
    <property type="match status" value="1"/>
</dbReference>
<reference evidence="2 3" key="1">
    <citation type="submission" date="2021-05" db="EMBL/GenBank/DDBJ databases">
        <title>Draft Whole Genome Sequencing Of Biosensor Chromobacterium violaceum Strain CV026 Reveals A Regulatory RNA In Chromobacterium violaceum Phenotype Regulatory Network.</title>
        <authorList>
            <person name="Hong K.W."/>
            <person name="Chan K.G."/>
            <person name="Chang C.-Y."/>
        </authorList>
    </citation>
    <scope>NUCLEOTIDE SEQUENCE [LARGE SCALE GENOMIC DNA]</scope>
    <source>
        <strain evidence="2 3">ATCC 31532</strain>
    </source>
</reference>
<dbReference type="GeneID" id="89687510"/>
<dbReference type="InterPro" id="IPR014507">
    <property type="entry name" value="Baseplate_assembly_J_pred"/>
</dbReference>
<feature type="domain" description="Baseplate J-like central" evidence="1">
    <location>
        <begin position="128"/>
        <end position="198"/>
    </location>
</feature>
<evidence type="ECO:0000313" key="2">
    <source>
        <dbReference type="EMBL" id="MBW8287841.1"/>
    </source>
</evidence>
<dbReference type="Proteomes" id="UP000711178">
    <property type="component" value="Unassembled WGS sequence"/>
</dbReference>
<dbReference type="InterPro" id="IPR052726">
    <property type="entry name" value="Phage_Baseplate_Hub"/>
</dbReference>
<gene>
    <name evidence="2" type="ORF">KIF53_09415</name>
</gene>
<sequence length="288" mass="30918">MIDLPQLPPPQVVEALDYEAIYAAKLSRFQALYPQYTAVLESDMVVKLLELSAYDELMGRARINDAATASMLAYARGDDLDHRAADFGVSRLLVQRGDPDAEPPTDDVWEDDERLRYRTQMAPEGLAVAGPRGAYRYHALSASAEVEDVEIETPEPGRVRVWLLARDGVAGPALLGAVEAALNAENVRPLCDTVEVAAAQPRPYAIVASIVYQPGGEAVSGGLAGARKRLAEVQAKRRKIGGSMPRSAISAALHVAGVDRVNIVSPAEDVMCQVGQYPDCASVEVTPP</sequence>
<dbReference type="RefSeq" id="WP_043581411.1">
    <property type="nucleotide sequence ID" value="NZ_CP142381.1"/>
</dbReference>
<dbReference type="EMBL" id="JAHDTB010000006">
    <property type="protein sequence ID" value="MBW8287841.1"/>
    <property type="molecule type" value="Genomic_DNA"/>
</dbReference>
<proteinExistence type="predicted"/>
<dbReference type="Pfam" id="PF26078">
    <property type="entry name" value="Baseplate_J_M"/>
    <property type="match status" value="1"/>
</dbReference>
<comment type="caution">
    <text evidence="2">The sequence shown here is derived from an EMBL/GenBank/DDBJ whole genome shotgun (WGS) entry which is preliminary data.</text>
</comment>
<evidence type="ECO:0000259" key="1">
    <source>
        <dbReference type="Pfam" id="PF26078"/>
    </source>
</evidence>
<evidence type="ECO:0000313" key="3">
    <source>
        <dbReference type="Proteomes" id="UP000711178"/>
    </source>
</evidence>
<keyword evidence="3" id="KW-1185">Reference proteome</keyword>
<dbReference type="PANTHER" id="PTHR35862">
    <property type="entry name" value="FELS-2 PROPHAGE PROTEIN"/>
    <property type="match status" value="1"/>
</dbReference>
<dbReference type="PANTHER" id="PTHR35862:SF1">
    <property type="entry name" value="FELS-2 PROPHAGE PROTEIN"/>
    <property type="match status" value="1"/>
</dbReference>